<dbReference type="Proteomes" id="UP000824533">
    <property type="component" value="Linkage Group LG02"/>
</dbReference>
<dbReference type="EMBL" id="CM034388">
    <property type="protein sequence ID" value="KAJ0183284.1"/>
    <property type="molecule type" value="Genomic_DNA"/>
</dbReference>
<name>A0ACC1DH44_9NEOP</name>
<gene>
    <name evidence="1" type="ORF">K1T71_001260</name>
</gene>
<proteinExistence type="predicted"/>
<accession>A0ACC1DH44</accession>
<evidence type="ECO:0000313" key="1">
    <source>
        <dbReference type="EMBL" id="KAJ0183284.1"/>
    </source>
</evidence>
<organism evidence="1 2">
    <name type="scientific">Dendrolimus kikuchii</name>
    <dbReference type="NCBI Taxonomy" id="765133"/>
    <lineage>
        <taxon>Eukaryota</taxon>
        <taxon>Metazoa</taxon>
        <taxon>Ecdysozoa</taxon>
        <taxon>Arthropoda</taxon>
        <taxon>Hexapoda</taxon>
        <taxon>Insecta</taxon>
        <taxon>Pterygota</taxon>
        <taxon>Neoptera</taxon>
        <taxon>Endopterygota</taxon>
        <taxon>Lepidoptera</taxon>
        <taxon>Glossata</taxon>
        <taxon>Ditrysia</taxon>
        <taxon>Bombycoidea</taxon>
        <taxon>Lasiocampidae</taxon>
        <taxon>Dendrolimus</taxon>
    </lineage>
</organism>
<sequence>MYVFIQAGYQCVLSVSIGPTLAKQTRAVVCRSPPLFAEKKRERGYELFISKFKRRKIPHASSFHSSSDCLNLFHFRYLSDESQLLDITQQKRNIIQIINSNVNTVVEV</sequence>
<evidence type="ECO:0000313" key="2">
    <source>
        <dbReference type="Proteomes" id="UP000824533"/>
    </source>
</evidence>
<reference evidence="1 2" key="1">
    <citation type="journal article" date="2021" name="Front. Genet.">
        <title>Chromosome-Level Genome Assembly Reveals Significant Gene Expansion in the Toll and IMD Signaling Pathways of Dendrolimus kikuchii.</title>
        <authorList>
            <person name="Zhou J."/>
            <person name="Wu P."/>
            <person name="Xiong Z."/>
            <person name="Liu N."/>
            <person name="Zhao N."/>
            <person name="Ji M."/>
            <person name="Qiu Y."/>
            <person name="Yang B."/>
        </authorList>
    </citation>
    <scope>NUCLEOTIDE SEQUENCE [LARGE SCALE GENOMIC DNA]</scope>
    <source>
        <strain evidence="1">Ann1</strain>
    </source>
</reference>
<keyword evidence="2" id="KW-1185">Reference proteome</keyword>
<protein>
    <submittedName>
        <fullName evidence="1">Uncharacterized protein</fullName>
    </submittedName>
</protein>
<comment type="caution">
    <text evidence="1">The sequence shown here is derived from an EMBL/GenBank/DDBJ whole genome shotgun (WGS) entry which is preliminary data.</text>
</comment>